<keyword evidence="4" id="KW-1185">Reference proteome</keyword>
<dbReference type="InterPro" id="IPR010766">
    <property type="entry name" value="DRTGG"/>
</dbReference>
<evidence type="ECO:0000313" key="4">
    <source>
        <dbReference type="Proteomes" id="UP000199053"/>
    </source>
</evidence>
<accession>A0A1G9J788</accession>
<gene>
    <name evidence="3" type="ORF">SAMN05660337_2673</name>
</gene>
<comment type="subunit">
    <text evidence="1">Homohexamer.</text>
</comment>
<dbReference type="STRING" id="246191.SAMN05660337_2673"/>
<evidence type="ECO:0000256" key="1">
    <source>
        <dbReference type="ARBA" id="ARBA00011643"/>
    </source>
</evidence>
<dbReference type="InterPro" id="IPR027417">
    <property type="entry name" value="P-loop_NTPase"/>
</dbReference>
<dbReference type="Proteomes" id="UP000199053">
    <property type="component" value="Unassembled WGS sequence"/>
</dbReference>
<dbReference type="EMBL" id="FNGA01000004">
    <property type="protein sequence ID" value="SDL33211.1"/>
    <property type="molecule type" value="Genomic_DNA"/>
</dbReference>
<feature type="domain" description="DRTGG" evidence="2">
    <location>
        <begin position="213"/>
        <end position="317"/>
    </location>
</feature>
<dbReference type="InterPro" id="IPR028979">
    <property type="entry name" value="Ser_kin/Pase_Hpr-like_N_sf"/>
</dbReference>
<reference evidence="4" key="1">
    <citation type="submission" date="2016-10" db="EMBL/GenBank/DDBJ databases">
        <authorList>
            <person name="Varghese N."/>
            <person name="Submissions S."/>
        </authorList>
    </citation>
    <scope>NUCLEOTIDE SEQUENCE [LARGE SCALE GENOMIC DNA]</scope>
    <source>
        <strain evidence="4">DSM 16995</strain>
    </source>
</reference>
<dbReference type="RefSeq" id="WP_092161917.1">
    <property type="nucleotide sequence ID" value="NZ_FNGA01000004.1"/>
</dbReference>
<proteinExistence type="predicted"/>
<dbReference type="Gene3D" id="3.40.1390.20">
    <property type="entry name" value="HprK N-terminal domain-like"/>
    <property type="match status" value="1"/>
</dbReference>
<dbReference type="Pfam" id="PF07085">
    <property type="entry name" value="DRTGG"/>
    <property type="match status" value="1"/>
</dbReference>
<dbReference type="InterPro" id="IPR050500">
    <property type="entry name" value="Phos_Acetyltrans/Butyryltrans"/>
</dbReference>
<dbReference type="SUPFAM" id="SSF52540">
    <property type="entry name" value="P-loop containing nucleoside triphosphate hydrolases"/>
    <property type="match status" value="1"/>
</dbReference>
<sequence>MPGLYIGSTSGYSGKNMIVMGLGLYFQKAGVSLGYMKPVGAIPVEVDGCLGDEDAFFLQEVLGVSNPAKVVTPVVVTHDFKVQAFNGRCEDHVEPIVQAYEKISADKDLTLVAGSGSMYSGKYCGVDGVHLVKTLGIKCIVIDRFQKELNYDYLVVLKETLGDNMIGVILNDIPPTFMDEITSLIKPFLERKGVKVLGVIPKDSLMGTIKVCDLAEHLGGKIISAHSKKDQPVESFLIGTMQVENFMTHFRKHRNSAVIVGGDRSDVQLVALEGECPCLVLTGNLYPNDIILTRSEVLGTPIIVVRDDTFSVAKKMEDILSRHKLREPAKIKHGVELVESHIDFAFIKNELGLKY</sequence>
<name>A0A1G9J788_9BACT</name>
<dbReference type="AlphaFoldDB" id="A0A1G9J788"/>
<organism evidence="3 4">
    <name type="scientific">Maridesulfovibrio ferrireducens</name>
    <dbReference type="NCBI Taxonomy" id="246191"/>
    <lineage>
        <taxon>Bacteria</taxon>
        <taxon>Pseudomonadati</taxon>
        <taxon>Thermodesulfobacteriota</taxon>
        <taxon>Desulfovibrionia</taxon>
        <taxon>Desulfovibrionales</taxon>
        <taxon>Desulfovibrionaceae</taxon>
        <taxon>Maridesulfovibrio</taxon>
    </lineage>
</organism>
<dbReference type="OrthoDB" id="9769095at2"/>
<protein>
    <recommendedName>
        <fullName evidence="2">DRTGG domain-containing protein</fullName>
    </recommendedName>
</protein>
<dbReference type="SUPFAM" id="SSF75138">
    <property type="entry name" value="HprK N-terminal domain-like"/>
    <property type="match status" value="1"/>
</dbReference>
<dbReference type="PANTHER" id="PTHR43356">
    <property type="entry name" value="PHOSPHATE ACETYLTRANSFERASE"/>
    <property type="match status" value="1"/>
</dbReference>
<evidence type="ECO:0000259" key="2">
    <source>
        <dbReference type="Pfam" id="PF07085"/>
    </source>
</evidence>
<dbReference type="PANTHER" id="PTHR43356:SF2">
    <property type="entry name" value="PHOSPHATE ACETYLTRANSFERASE"/>
    <property type="match status" value="1"/>
</dbReference>
<dbReference type="Gene3D" id="3.40.50.300">
    <property type="entry name" value="P-loop containing nucleotide triphosphate hydrolases"/>
    <property type="match status" value="1"/>
</dbReference>
<evidence type="ECO:0000313" key="3">
    <source>
        <dbReference type="EMBL" id="SDL33211.1"/>
    </source>
</evidence>